<dbReference type="EMBL" id="CP113836">
    <property type="protein sequence ID" value="WAL69690.1"/>
    <property type="molecule type" value="Genomic_DNA"/>
</dbReference>
<name>A0ABY7BBE2_9PSEU</name>
<evidence type="ECO:0000313" key="1">
    <source>
        <dbReference type="EMBL" id="WAL69690.1"/>
    </source>
</evidence>
<dbReference type="Gene3D" id="1.25.40.10">
    <property type="entry name" value="Tetratricopeptide repeat domain"/>
    <property type="match status" value="1"/>
</dbReference>
<protein>
    <submittedName>
        <fullName evidence="1">Uncharacterized protein</fullName>
    </submittedName>
</protein>
<proteinExistence type="predicted"/>
<accession>A0ABY7BBE2</accession>
<organism evidence="1 2">
    <name type="scientific">Amycolatopsis cynarae</name>
    <dbReference type="NCBI Taxonomy" id="2995223"/>
    <lineage>
        <taxon>Bacteria</taxon>
        <taxon>Bacillati</taxon>
        <taxon>Actinomycetota</taxon>
        <taxon>Actinomycetes</taxon>
        <taxon>Pseudonocardiales</taxon>
        <taxon>Pseudonocardiaceae</taxon>
        <taxon>Amycolatopsis</taxon>
    </lineage>
</organism>
<dbReference type="InterPro" id="IPR011990">
    <property type="entry name" value="TPR-like_helical_dom_sf"/>
</dbReference>
<gene>
    <name evidence="1" type="ORF">ORV05_13445</name>
</gene>
<keyword evidence="2" id="KW-1185">Reference proteome</keyword>
<reference evidence="1" key="1">
    <citation type="submission" date="2022-11" db="EMBL/GenBank/DDBJ databases">
        <authorList>
            <person name="Mo P."/>
        </authorList>
    </citation>
    <scope>NUCLEOTIDE SEQUENCE</scope>
    <source>
        <strain evidence="1">HUAS 11-8</strain>
    </source>
</reference>
<evidence type="ECO:0000313" key="2">
    <source>
        <dbReference type="Proteomes" id="UP001163203"/>
    </source>
</evidence>
<sequence length="39" mass="4536">MYRCIRDRLLDDFEVEPGEELRRTRMAILAGDTGYLGFG</sequence>
<dbReference type="Proteomes" id="UP001163203">
    <property type="component" value="Chromosome"/>
</dbReference>